<evidence type="ECO:0000313" key="2">
    <source>
        <dbReference type="EMBL" id="CAC5391868.1"/>
    </source>
</evidence>
<name>A0A6J8C619_MYTCO</name>
<sequence length="289" mass="32879">MYGSLLVPVVLDKIPIYIRKSIAREHGRDNLILENLRKSITKEIDILEAGEGVTDSDRLYATAFFMGTQSHSHKSKFTDTRKKVHTRTCIFCSGEHYPTECTNVTDANIRNQIVKQKQLCFNCLRSHRVAACQSTKRCKKCNGMHHASICKDKEVIPGPINRNINQPPTSTVVVNDISIKNTAIDNEKGKFTAKLPWEHDHPDDTPSGMTVAKRRSENTSQWLVQSRSHMNPFEENLQGSNLLPRPPERKHPQLVDSRSQIDTGQELITHKENYRLVKLPCLPEETSMN</sequence>
<organism evidence="2 3">
    <name type="scientific">Mytilus coruscus</name>
    <name type="common">Sea mussel</name>
    <dbReference type="NCBI Taxonomy" id="42192"/>
    <lineage>
        <taxon>Eukaryota</taxon>
        <taxon>Metazoa</taxon>
        <taxon>Spiralia</taxon>
        <taxon>Lophotrochozoa</taxon>
        <taxon>Mollusca</taxon>
        <taxon>Bivalvia</taxon>
        <taxon>Autobranchia</taxon>
        <taxon>Pteriomorphia</taxon>
        <taxon>Mytilida</taxon>
        <taxon>Mytiloidea</taxon>
        <taxon>Mytilidae</taxon>
        <taxon>Mytilinae</taxon>
        <taxon>Mytilus</taxon>
    </lineage>
</organism>
<dbReference type="EMBL" id="CACVKT020004853">
    <property type="protein sequence ID" value="CAC5391868.1"/>
    <property type="molecule type" value="Genomic_DNA"/>
</dbReference>
<keyword evidence="3" id="KW-1185">Reference proteome</keyword>
<reference evidence="2 3" key="1">
    <citation type="submission" date="2020-06" db="EMBL/GenBank/DDBJ databases">
        <authorList>
            <person name="Li R."/>
            <person name="Bekaert M."/>
        </authorList>
    </citation>
    <scope>NUCLEOTIDE SEQUENCE [LARGE SCALE GENOMIC DNA]</scope>
    <source>
        <strain evidence="3">wild</strain>
    </source>
</reference>
<evidence type="ECO:0000256" key="1">
    <source>
        <dbReference type="SAM" id="MobiDB-lite"/>
    </source>
</evidence>
<feature type="region of interest" description="Disordered" evidence="1">
    <location>
        <begin position="197"/>
        <end position="258"/>
    </location>
</feature>
<feature type="compositionally biased region" description="Polar residues" evidence="1">
    <location>
        <begin position="218"/>
        <end position="229"/>
    </location>
</feature>
<gene>
    <name evidence="2" type="ORF">MCOR_26847</name>
</gene>
<dbReference type="OrthoDB" id="5989166at2759"/>
<dbReference type="Proteomes" id="UP000507470">
    <property type="component" value="Unassembled WGS sequence"/>
</dbReference>
<dbReference type="AlphaFoldDB" id="A0A6J8C619"/>
<protein>
    <submittedName>
        <fullName evidence="2">Uncharacterized protein</fullName>
    </submittedName>
</protein>
<proteinExistence type="predicted"/>
<accession>A0A6J8C619</accession>
<evidence type="ECO:0000313" key="3">
    <source>
        <dbReference type="Proteomes" id="UP000507470"/>
    </source>
</evidence>